<protein>
    <recommendedName>
        <fullName evidence="3">Transposase</fullName>
    </recommendedName>
</protein>
<gene>
    <name evidence="1" type="ORF">NLK58_06345</name>
</gene>
<proteinExistence type="predicted"/>
<dbReference type="EMBL" id="CP101118">
    <property type="protein sequence ID" value="WZF90596.1"/>
    <property type="molecule type" value="Genomic_DNA"/>
</dbReference>
<evidence type="ECO:0000313" key="2">
    <source>
        <dbReference type="Proteomes" id="UP001475781"/>
    </source>
</evidence>
<organism evidence="1 2">
    <name type="scientific">Marinobacter metalliresistant</name>
    <dbReference type="NCBI Taxonomy" id="2961995"/>
    <lineage>
        <taxon>Bacteria</taxon>
        <taxon>Pseudomonadati</taxon>
        <taxon>Pseudomonadota</taxon>
        <taxon>Gammaproteobacteria</taxon>
        <taxon>Pseudomonadales</taxon>
        <taxon>Marinobacteraceae</taxon>
        <taxon>Marinobacter</taxon>
    </lineage>
</organism>
<name>A0ABZ2W736_9GAMM</name>
<dbReference type="Proteomes" id="UP001475781">
    <property type="component" value="Chromosome"/>
</dbReference>
<keyword evidence="2" id="KW-1185">Reference proteome</keyword>
<evidence type="ECO:0008006" key="3">
    <source>
        <dbReference type="Google" id="ProtNLM"/>
    </source>
</evidence>
<sequence>MNRSLRKPAWTGTSPNKDRTDRIITRWLKRHLSRLGAEIHLDQLNSLVEDRDMLAENLENLIKKERLEGRQEGQDEARKEAARNLIRRTEMSDQVIAEIAGLAVEEVSQLRSEIRH</sequence>
<evidence type="ECO:0000313" key="1">
    <source>
        <dbReference type="EMBL" id="WZF90596.1"/>
    </source>
</evidence>
<reference evidence="1 2" key="1">
    <citation type="submission" date="2022-07" db="EMBL/GenBank/DDBJ databases">
        <title>A copper resistant bacterium isolated from sediment samples of deep sea hydrothermal areas.</title>
        <authorList>
            <person name="Zeng X."/>
        </authorList>
    </citation>
    <scope>NUCLEOTIDE SEQUENCE [LARGE SCALE GENOMIC DNA]</scope>
    <source>
        <strain evidence="2">CuT 6</strain>
    </source>
</reference>
<accession>A0ABZ2W736</accession>